<dbReference type="GO" id="GO:0016787">
    <property type="term" value="F:hydrolase activity"/>
    <property type="evidence" value="ECO:0007669"/>
    <property type="project" value="UniProtKB-KW"/>
</dbReference>
<accession>A0A0F3IUE3</accession>
<dbReference type="InterPro" id="IPR011650">
    <property type="entry name" value="Peptidase_M20_dimer"/>
</dbReference>
<comment type="caution">
    <text evidence="4">The sequence shown here is derived from an EMBL/GenBank/DDBJ whole genome shotgun (WGS) entry which is preliminary data.</text>
</comment>
<dbReference type="EMBL" id="LAJY01000114">
    <property type="protein sequence ID" value="KJV10326.1"/>
    <property type="molecule type" value="Genomic_DNA"/>
</dbReference>
<dbReference type="Gene3D" id="3.30.70.360">
    <property type="match status" value="1"/>
</dbReference>
<dbReference type="Pfam" id="PF01546">
    <property type="entry name" value="Peptidase_M20"/>
    <property type="match status" value="1"/>
</dbReference>
<evidence type="ECO:0000256" key="2">
    <source>
        <dbReference type="ARBA" id="ARBA00022801"/>
    </source>
</evidence>
<dbReference type="InterPro" id="IPR036264">
    <property type="entry name" value="Bact_exopeptidase_dim_dom"/>
</dbReference>
<dbReference type="SUPFAM" id="SSF53187">
    <property type="entry name" value="Zn-dependent exopeptidases"/>
    <property type="match status" value="1"/>
</dbReference>
<name>A0A0F3IUE3_9PROT</name>
<reference evidence="4 5" key="1">
    <citation type="submission" date="2015-03" db="EMBL/GenBank/DDBJ databases">
        <title>Draft genome sequence of Elstera litoralis.</title>
        <authorList>
            <person name="Rahalkar M.C."/>
            <person name="Dhakephalkar P.K."/>
            <person name="Pore S.D."/>
            <person name="Arora P."/>
            <person name="Kapse N.G."/>
            <person name="Pandit P.S."/>
        </authorList>
    </citation>
    <scope>NUCLEOTIDE SEQUENCE [LARGE SCALE GENOMIC DNA]</scope>
    <source>
        <strain evidence="4 5">Dia-1</strain>
    </source>
</reference>
<sequence length="346" mass="36961">MIFNPAAVRPDLVSILTDLIARPSPFPSGDCRAINAYTAERLTRAGYRVEILARSPETEAQGYTNVVAKLGAGEPRLVFNAHADTVSVGERAMWLTDPFTAVEKDGLIYGLGAGNGKGNMAVQIWLAEEIARRGGPTTGEVCFSFVSDEENLGPDGMFYLREIGAVKPQVLILGAQTENQLITAERGVMWVRIETSGTAAHAGNPAAGDNAILRMLRVLGQLDASLAPRLAARTDGAMLSTNNIGMIRGGHNTNVVPNFCWVELDRRVLPSEKVIDAFAEMKAIVEDIDEPAGTVSIELLRGTNGFRAPEGGQGVAAFQKAIKAVTGADARFLNATGVSDGRYFCR</sequence>
<keyword evidence="5" id="KW-1185">Reference proteome</keyword>
<evidence type="ECO:0000313" key="5">
    <source>
        <dbReference type="Proteomes" id="UP000033774"/>
    </source>
</evidence>
<evidence type="ECO:0000256" key="1">
    <source>
        <dbReference type="ARBA" id="ARBA00022723"/>
    </source>
</evidence>
<keyword evidence="1" id="KW-0479">Metal-binding</keyword>
<dbReference type="Pfam" id="PF07687">
    <property type="entry name" value="M20_dimer"/>
    <property type="match status" value="1"/>
</dbReference>
<gene>
    <name evidence="4" type="ORF">VZ95_05725</name>
</gene>
<dbReference type="PANTHER" id="PTHR43808">
    <property type="entry name" value="ACETYLORNITHINE DEACETYLASE"/>
    <property type="match status" value="1"/>
</dbReference>
<dbReference type="GO" id="GO:0046872">
    <property type="term" value="F:metal ion binding"/>
    <property type="evidence" value="ECO:0007669"/>
    <property type="project" value="UniProtKB-KW"/>
</dbReference>
<proteinExistence type="predicted"/>
<organism evidence="4 5">
    <name type="scientific">Elstera litoralis</name>
    <dbReference type="NCBI Taxonomy" id="552518"/>
    <lineage>
        <taxon>Bacteria</taxon>
        <taxon>Pseudomonadati</taxon>
        <taxon>Pseudomonadota</taxon>
        <taxon>Alphaproteobacteria</taxon>
        <taxon>Rhodospirillales</taxon>
        <taxon>Rhodospirillaceae</taxon>
        <taxon>Elstera</taxon>
    </lineage>
</organism>
<protein>
    <recommendedName>
        <fullName evidence="3">Peptidase M20 dimerisation domain-containing protein</fullName>
    </recommendedName>
</protein>
<dbReference type="OrthoDB" id="9809784at2"/>
<dbReference type="AlphaFoldDB" id="A0A0F3IUE3"/>
<dbReference type="Proteomes" id="UP000033774">
    <property type="component" value="Unassembled WGS sequence"/>
</dbReference>
<dbReference type="InterPro" id="IPR002933">
    <property type="entry name" value="Peptidase_M20"/>
</dbReference>
<keyword evidence="2" id="KW-0378">Hydrolase</keyword>
<dbReference type="SUPFAM" id="SSF55031">
    <property type="entry name" value="Bacterial exopeptidase dimerisation domain"/>
    <property type="match status" value="1"/>
</dbReference>
<dbReference type="RefSeq" id="WP_045775008.1">
    <property type="nucleotide sequence ID" value="NZ_LAJY01000114.1"/>
</dbReference>
<evidence type="ECO:0000259" key="3">
    <source>
        <dbReference type="Pfam" id="PF07687"/>
    </source>
</evidence>
<dbReference type="Gene3D" id="3.40.630.10">
    <property type="entry name" value="Zn peptidases"/>
    <property type="match status" value="1"/>
</dbReference>
<feature type="domain" description="Peptidase M20 dimerisation" evidence="3">
    <location>
        <begin position="183"/>
        <end position="289"/>
    </location>
</feature>
<evidence type="ECO:0000313" key="4">
    <source>
        <dbReference type="EMBL" id="KJV10326.1"/>
    </source>
</evidence>
<dbReference type="InterPro" id="IPR050072">
    <property type="entry name" value="Peptidase_M20A"/>
</dbReference>